<dbReference type="AlphaFoldDB" id="A0AAW1L0P9"/>
<name>A0AAW1L0P9_SAPOF</name>
<reference evidence="2 3" key="1">
    <citation type="submission" date="2024-03" db="EMBL/GenBank/DDBJ databases">
        <title>WGS assembly of Saponaria officinalis var. Norfolk2.</title>
        <authorList>
            <person name="Jenkins J."/>
            <person name="Shu S."/>
            <person name="Grimwood J."/>
            <person name="Barry K."/>
            <person name="Goodstein D."/>
            <person name="Schmutz J."/>
            <person name="Leebens-Mack J."/>
            <person name="Osbourn A."/>
        </authorList>
    </citation>
    <scope>NUCLEOTIDE SEQUENCE [LARGE SCALE GENOMIC DNA]</scope>
    <source>
        <strain evidence="3">cv. Norfolk2</strain>
        <strain evidence="2">JIC</strain>
        <tissue evidence="2">Leaf</tissue>
    </source>
</reference>
<dbReference type="EMBL" id="JBDFQZ010000005">
    <property type="protein sequence ID" value="KAK9726418.1"/>
    <property type="molecule type" value="Genomic_DNA"/>
</dbReference>
<protein>
    <submittedName>
        <fullName evidence="2">Uncharacterized protein</fullName>
    </submittedName>
</protein>
<keyword evidence="1" id="KW-0802">TPR repeat</keyword>
<dbReference type="PANTHER" id="PTHR44102:SF12">
    <property type="entry name" value="PROTEIN NPGR2"/>
    <property type="match status" value="1"/>
</dbReference>
<dbReference type="EMBL" id="JBDFQZ010000005">
    <property type="protein sequence ID" value="KAK9726417.1"/>
    <property type="molecule type" value="Genomic_DNA"/>
</dbReference>
<feature type="repeat" description="TPR" evidence="1">
    <location>
        <begin position="581"/>
        <end position="614"/>
    </location>
</feature>
<keyword evidence="3" id="KW-1185">Reference proteome</keyword>
<dbReference type="InterPro" id="IPR043376">
    <property type="entry name" value="NPG1-like"/>
</dbReference>
<accession>A0AAW1L0P9</accession>
<evidence type="ECO:0000256" key="1">
    <source>
        <dbReference type="PROSITE-ProRule" id="PRU00339"/>
    </source>
</evidence>
<dbReference type="PANTHER" id="PTHR44102">
    <property type="entry name" value="PROTEIN NPG1"/>
    <property type="match status" value="1"/>
</dbReference>
<proteinExistence type="predicted"/>
<dbReference type="SMART" id="SM00028">
    <property type="entry name" value="TPR"/>
    <property type="match status" value="7"/>
</dbReference>
<organism evidence="2 3">
    <name type="scientific">Saponaria officinalis</name>
    <name type="common">Common soapwort</name>
    <name type="synonym">Lychnis saponaria</name>
    <dbReference type="NCBI Taxonomy" id="3572"/>
    <lineage>
        <taxon>Eukaryota</taxon>
        <taxon>Viridiplantae</taxon>
        <taxon>Streptophyta</taxon>
        <taxon>Embryophyta</taxon>
        <taxon>Tracheophyta</taxon>
        <taxon>Spermatophyta</taxon>
        <taxon>Magnoliopsida</taxon>
        <taxon>eudicotyledons</taxon>
        <taxon>Gunneridae</taxon>
        <taxon>Pentapetalae</taxon>
        <taxon>Caryophyllales</taxon>
        <taxon>Caryophyllaceae</taxon>
        <taxon>Caryophylleae</taxon>
        <taxon>Saponaria</taxon>
    </lineage>
</organism>
<comment type="caution">
    <text evidence="2">The sequence shown here is derived from an EMBL/GenBank/DDBJ whole genome shotgun (WGS) entry which is preliminary data.</text>
</comment>
<dbReference type="InterPro" id="IPR019734">
    <property type="entry name" value="TPR_rpt"/>
</dbReference>
<dbReference type="EMBL" id="JBDFQZ010000005">
    <property type="protein sequence ID" value="KAK9726419.1"/>
    <property type="molecule type" value="Genomic_DNA"/>
</dbReference>
<dbReference type="SUPFAM" id="SSF48452">
    <property type="entry name" value="TPR-like"/>
    <property type="match status" value="2"/>
</dbReference>
<dbReference type="InterPro" id="IPR011990">
    <property type="entry name" value="TPR-like_helical_dom_sf"/>
</dbReference>
<evidence type="ECO:0000313" key="2">
    <source>
        <dbReference type="EMBL" id="KAK9726417.1"/>
    </source>
</evidence>
<dbReference type="Proteomes" id="UP001443914">
    <property type="component" value="Unassembled WGS sequence"/>
</dbReference>
<dbReference type="EMBL" id="JBDFQZ010000005">
    <property type="protein sequence ID" value="KAK9726420.1"/>
    <property type="molecule type" value="Genomic_DNA"/>
</dbReference>
<evidence type="ECO:0000313" key="3">
    <source>
        <dbReference type="Proteomes" id="UP001443914"/>
    </source>
</evidence>
<sequence>MNCFCSGEKMRVQEILQLSESLDESQPEHEILNIQEAESSLRGNGGLNTEEARALLGRYEYQKGNIEAALHVFEGINTTIVASKIRLTLTKIQECSRRRSKRDADLPTSARAVSLLFEVLFLKAKCLQALGRFKEAAQSCNSFLDLVESSLPDGLPEIFGANSKLQVTIISGVELLPELWKLADCPHDAILSYRRALLHRWNLDAGTTSRIQKEFAIYLLYSGAEASPPNLRSHINSSFVPQNNLEEATLLLMLLLRKFACKVIEWDPSIVDHLSFALSISNHPQALAWVIEDLPAGSIERREFYYTVSLCYHAHGDDLVALSLLRKLLHHSEEPNHIPGLLMASKICSENLSLTEEGITYARRALVVMDDGCRNSVGHTYFFLGTLLSKYADLAISEPERIARQSEAVQSLERAADLTKFEDPRIVHHLSLQYAMQRKLDTALNYAKRLLKFQGGTDTKGLLLLARILSGQKRFGDGERIIDTALDQIGQREQGELLRTKAKLQIAQGSLKKASETYTQLLAILQVKSKSFGSGKGLENEDRQLELQTWVDLACFYINLKRWNDAEFCLSKVKAISPNCASRWHTIGLFNEAKGRSKEALDAFHMALNIDPSHVPSLISTAMILRRLNSAGNAVIKSFLMNALKYDRTNHVAWYNLGLLCKSDKESSLHEAVECFATAAFLEETAPVEPFR</sequence>
<dbReference type="Gene3D" id="1.25.40.10">
    <property type="entry name" value="Tetratricopeptide repeat domain"/>
    <property type="match status" value="2"/>
</dbReference>
<gene>
    <name evidence="2" type="ORF">RND81_05G213700</name>
</gene>
<dbReference type="Gene3D" id="1.25.40.1040">
    <property type="match status" value="1"/>
</dbReference>
<dbReference type="PROSITE" id="PS50005">
    <property type="entry name" value="TPR"/>
    <property type="match status" value="1"/>
</dbReference>